<reference evidence="2" key="1">
    <citation type="journal article" date="2019" name="Int. J. Syst. Evol. Microbiol.">
        <title>The Global Catalogue of Microorganisms (GCM) 10K type strain sequencing project: providing services to taxonomists for standard genome sequencing and annotation.</title>
        <authorList>
            <consortium name="The Broad Institute Genomics Platform"/>
            <consortium name="The Broad Institute Genome Sequencing Center for Infectious Disease"/>
            <person name="Wu L."/>
            <person name="Ma J."/>
        </authorList>
    </citation>
    <scope>NUCLEOTIDE SEQUENCE [LARGE SCALE GENOMIC DNA]</scope>
    <source>
        <strain evidence="2">JCM 17304</strain>
    </source>
</reference>
<keyword evidence="2" id="KW-1185">Reference proteome</keyword>
<dbReference type="SUPFAM" id="SSF56731">
    <property type="entry name" value="DNA primase core"/>
    <property type="match status" value="1"/>
</dbReference>
<evidence type="ECO:0000313" key="1">
    <source>
        <dbReference type="EMBL" id="GAA4087241.1"/>
    </source>
</evidence>
<proteinExistence type="predicted"/>
<dbReference type="RefSeq" id="WP_344932493.1">
    <property type="nucleotide sequence ID" value="NZ_BAABDM010000001.1"/>
</dbReference>
<name>A0ABP7WEY0_9GAMM</name>
<organism evidence="1 2">
    <name type="scientific">Zhongshania borealis</name>
    <dbReference type="NCBI Taxonomy" id="889488"/>
    <lineage>
        <taxon>Bacteria</taxon>
        <taxon>Pseudomonadati</taxon>
        <taxon>Pseudomonadota</taxon>
        <taxon>Gammaproteobacteria</taxon>
        <taxon>Cellvibrionales</taxon>
        <taxon>Spongiibacteraceae</taxon>
        <taxon>Zhongshania</taxon>
    </lineage>
</organism>
<protein>
    <submittedName>
        <fullName evidence="1">Toprim domain-containing protein</fullName>
    </submittedName>
</protein>
<dbReference type="Proteomes" id="UP001500392">
    <property type="component" value="Unassembled WGS sequence"/>
</dbReference>
<gene>
    <name evidence="1" type="ORF">GCM10022414_07500</name>
</gene>
<dbReference type="EMBL" id="BAABDM010000001">
    <property type="protein sequence ID" value="GAA4087241.1"/>
    <property type="molecule type" value="Genomic_DNA"/>
</dbReference>
<sequence>MIPAVHKDITNRLLRDFDFKERGGWLRAGRCPSCNKKELYTKAESPWVVRCGRENNCAWSESVKELYPDAFEKFNERYQPTDTNPKATADAYLMQARGFDIARIAGWYEQDRWWSQQCIGASGTATVRFMIAPGVYFDRFVEELWINDNGEKKKRKAAFKGDFKGQAWFPPGVEIEDGDEVILVEGILDAIALYLNGYKSAALLSCTNYPAKFFDEHSAKHVNWVWGLDGDTAGRKWTIKHHERAKEAGLKSTAVTIKQTGKYKNDWNDLHMQGRLTDKDFEQYRYHGSLLIAESASEKSLLIYGKTNRREFNFEYKNRLYWFSLNLDKYEKAYQTLLEAEGMTDKERRDEALKQSGSIVEIANCYFQFLYFQANTITDESWYYARITFPHSGAAVKNTFTGGQLSSASEFKKRLLSVAAGSVFTGTSQHLDAIARHQLYNIKTVNTIDYIGYSKEFGVYVLNDIAIKDGRTYALNDEDYFDTGKLAIKSLGQSVHLTIAKDADNYRNDWINHIHTCFGERGVVALAFWFGSLFAEQIRDAQKSFPFIEVIGEPGAGKTTLIEFLWKLLGRRDYEGFDPSKSTAAARARNMGQVSNMPVVLIEGDRDEDTANGKKFDWDELKTAYNGRSVRSRGMKNGGNETYEPPFRGAIAISQNAAVQASEAVLQRIVHLRFTRAAHTDESKVLANELEHMPLEHVSSFIVEAAKKEKEILAFIADKTPEFEKRLMAQEAIKNVRIAKNHGLLCALVSALELVLPITKEQIKATQLELLAMAAERQTAISADHPLVQEFWEQYDFLNGDEFNQKLNHSKDAGQIAINLNHYIEMAADHRQQVPPLADLKRLLKASRRYKYLDYKTVNSAIHGENGSGKSVRCWIFENKERKA</sequence>
<dbReference type="Gene3D" id="3.40.1360.10">
    <property type="match status" value="1"/>
</dbReference>
<dbReference type="CDD" id="cd01029">
    <property type="entry name" value="TOPRIM_primases"/>
    <property type="match status" value="1"/>
</dbReference>
<dbReference type="InterPro" id="IPR034154">
    <property type="entry name" value="TOPRIM_DnaG/twinkle"/>
</dbReference>
<dbReference type="SUPFAM" id="SSF52540">
    <property type="entry name" value="P-loop containing nucleoside triphosphate hydrolases"/>
    <property type="match status" value="1"/>
</dbReference>
<dbReference type="InterPro" id="IPR027417">
    <property type="entry name" value="P-loop_NTPase"/>
</dbReference>
<accession>A0ABP7WEY0</accession>
<comment type="caution">
    <text evidence="1">The sequence shown here is derived from an EMBL/GenBank/DDBJ whole genome shotgun (WGS) entry which is preliminary data.</text>
</comment>
<dbReference type="Pfam" id="PF13155">
    <property type="entry name" value="Toprim_2"/>
    <property type="match status" value="1"/>
</dbReference>
<evidence type="ECO:0000313" key="2">
    <source>
        <dbReference type="Proteomes" id="UP001500392"/>
    </source>
</evidence>